<proteinExistence type="predicted"/>
<dbReference type="InterPro" id="IPR053981">
    <property type="entry name" value="Gp44/GpP-like_2nd"/>
</dbReference>
<accession>A0A2A5MIY5</accession>
<feature type="domain" description="Baseplate hub protein gp44/GpP-like C-terminal" evidence="2">
    <location>
        <begin position="262"/>
        <end position="344"/>
    </location>
</feature>
<dbReference type="SUPFAM" id="SSF69279">
    <property type="entry name" value="Phage tail proteins"/>
    <property type="match status" value="2"/>
</dbReference>
<dbReference type="Gene3D" id="3.55.50.10">
    <property type="entry name" value="Baseplate protein-like domains"/>
    <property type="match status" value="1"/>
</dbReference>
<dbReference type="AlphaFoldDB" id="A0A2A5MIY5"/>
<reference evidence="4 5" key="1">
    <citation type="submission" date="2017-09" db="EMBL/GenBank/DDBJ databases">
        <title>Mdr eskape-Ghana.</title>
        <authorList>
            <person name="Agyepong N."/>
            <person name="Janice J."/>
            <person name="Samuelsen O."/>
            <person name="Owusu-Ofori A."/>
            <person name="Sundsfjord A."/>
            <person name="Essack S."/>
            <person name="Pedersen T."/>
        </authorList>
    </citation>
    <scope>NUCLEOTIDE SEQUENCE [LARGE SCALE GENOMIC DNA]</scope>
    <source>
        <strain evidence="4 5">46</strain>
    </source>
</reference>
<comment type="caution">
    <text evidence="4">The sequence shown here is derived from an EMBL/GenBank/DDBJ whole genome shotgun (WGS) entry which is preliminary data.</text>
</comment>
<dbReference type="Pfam" id="PF21683">
    <property type="entry name" value="GpP-like_1st"/>
    <property type="match status" value="1"/>
</dbReference>
<dbReference type="InterPro" id="IPR026276">
    <property type="entry name" value="Baseplate_GpP"/>
</dbReference>
<dbReference type="Proteomes" id="UP000217648">
    <property type="component" value="Unassembled WGS sequence"/>
</dbReference>
<evidence type="ECO:0000259" key="1">
    <source>
        <dbReference type="Pfam" id="PF21683"/>
    </source>
</evidence>
<evidence type="ECO:0000313" key="5">
    <source>
        <dbReference type="Proteomes" id="UP000217648"/>
    </source>
</evidence>
<dbReference type="EMBL" id="NXHG01000008">
    <property type="protein sequence ID" value="PCM60827.1"/>
    <property type="molecule type" value="Genomic_DNA"/>
</dbReference>
<protein>
    <submittedName>
        <fullName evidence="4">Phage tail protein</fullName>
    </submittedName>
</protein>
<dbReference type="InterPro" id="IPR049354">
    <property type="entry name" value="GpP-like_N"/>
</dbReference>
<evidence type="ECO:0000259" key="3">
    <source>
        <dbReference type="Pfam" id="PF22255"/>
    </source>
</evidence>
<dbReference type="PIRSF" id="PIRSF004440">
    <property type="entry name" value="GpP"/>
    <property type="match status" value="1"/>
</dbReference>
<dbReference type="Pfam" id="PF21929">
    <property type="entry name" value="GpP_4th"/>
    <property type="match status" value="1"/>
</dbReference>
<dbReference type="RefSeq" id="WP_096833757.1">
    <property type="nucleotide sequence ID" value="NZ_CP072515.1"/>
</dbReference>
<evidence type="ECO:0000259" key="2">
    <source>
        <dbReference type="Pfam" id="PF21929"/>
    </source>
</evidence>
<gene>
    <name evidence="4" type="ORF">CP911_16205</name>
</gene>
<name>A0A2A5MIY5_9ENTR</name>
<sequence length="359" mass="40399">MSDDLDTVRLTVGNKIIEGWDSVRVTRSIERFPSDFSLGLMDYYPGTNDKQLVQEGQSCQVRIGNDLVLTGYVDSWEPSITRSRHEVQANGRSKCQDLVDCSAEWPNNVINQSDALSIASRLASWYGISVSCDVSDLVNVPQFTINWGESPQEIIERVTRWSALLYYDLPDGNLFLTRVGTRRAASGVAEGENIEQAYYRADMSERFSDYVGISMSVSPIAGFSPDTAYDSVTLATARDPEAAKMRYRKRIVIVESTLMASQQAQRAIDWEMNRRYGRSKQLSVTIDSWRDKAGKLWEPNTLIPVNIPTLKLPNTELLIADVTFMRDSDGTHARLTLMPAEAFAVQPYAFYQQLAGFNR</sequence>
<organism evidence="4 5">
    <name type="scientific">Klebsiella quasipneumoniae</name>
    <dbReference type="NCBI Taxonomy" id="1463165"/>
    <lineage>
        <taxon>Bacteria</taxon>
        <taxon>Pseudomonadati</taxon>
        <taxon>Pseudomonadota</taxon>
        <taxon>Gammaproteobacteria</taxon>
        <taxon>Enterobacterales</taxon>
        <taxon>Enterobacteriaceae</taxon>
        <taxon>Klebsiella/Raoultella group</taxon>
        <taxon>Klebsiella</taxon>
        <taxon>Klebsiella pneumoniae complex</taxon>
    </lineage>
</organism>
<dbReference type="InterPro" id="IPR023399">
    <property type="entry name" value="Baseplate-like_2-layer_sand"/>
</dbReference>
<dbReference type="Gene3D" id="3.30.1920.10">
    <property type="entry name" value="Baseplate protein-like domains - 2 layer sandwich fold"/>
    <property type="match status" value="1"/>
</dbReference>
<feature type="domain" description="Baseplate hub protein gp44-like N-terminal" evidence="1">
    <location>
        <begin position="8"/>
        <end position="93"/>
    </location>
</feature>
<dbReference type="Gene3D" id="2.30.300.10">
    <property type="entry name" value="Baseplate protein-like domain - beta roll fold"/>
    <property type="match status" value="1"/>
</dbReference>
<feature type="domain" description="Baseplate hub protein gp44/GpP-like second" evidence="3">
    <location>
        <begin position="95"/>
        <end position="178"/>
    </location>
</feature>
<dbReference type="Pfam" id="PF22255">
    <property type="entry name" value="Gp44-like_2nd"/>
    <property type="match status" value="1"/>
</dbReference>
<dbReference type="InterPro" id="IPR053982">
    <property type="entry name" value="Gp44/GpP-like_C"/>
</dbReference>
<evidence type="ECO:0000313" key="4">
    <source>
        <dbReference type="EMBL" id="PCM60827.1"/>
    </source>
</evidence>